<name>A0A448WAU1_9PLAT</name>
<feature type="region of interest" description="Disordered" evidence="1">
    <location>
        <begin position="280"/>
        <end position="371"/>
    </location>
</feature>
<sequence>MASQDSTNYIMAKARLLDATLLPADSRSRDGDPSLTFSGEEVANSTSNISTSVLSKALEADAEDYRQLALKYTMDAEDLRTRLAVAEAINEMSGVSDQLGSAMSRRLDGPSQVAFSSSSGRADDTFPDLDSSAVFAAEAGLSATGLFLGDSIDLDADASTAYPVASGTCPLNDKFPFPRNRSLRSRQPSKRRRKREKLDKSANKSEAVISSPSKSHMEQGSHTSEGSSGLQGACNVDCLTSVQVKRKRRVRMHINTDSEVLVDLEEPVVKSITDICEMEEDGNISERPSGNDDSESPVVVDGEEEEPEEESDESVEDEEDDVDENQLDDLEDEEDDGDDSASIDGDNDEDEAGFNSYTENEVCIMSSPLNC</sequence>
<feature type="compositionally biased region" description="Basic residues" evidence="1">
    <location>
        <begin position="181"/>
        <end position="195"/>
    </location>
</feature>
<accession>A0A448WAU1</accession>
<organism evidence="2 3">
    <name type="scientific">Protopolystoma xenopodis</name>
    <dbReference type="NCBI Taxonomy" id="117903"/>
    <lineage>
        <taxon>Eukaryota</taxon>
        <taxon>Metazoa</taxon>
        <taxon>Spiralia</taxon>
        <taxon>Lophotrochozoa</taxon>
        <taxon>Platyhelminthes</taxon>
        <taxon>Monogenea</taxon>
        <taxon>Polyopisthocotylea</taxon>
        <taxon>Polystomatidea</taxon>
        <taxon>Polystomatidae</taxon>
        <taxon>Protopolystoma</taxon>
    </lineage>
</organism>
<evidence type="ECO:0000256" key="1">
    <source>
        <dbReference type="SAM" id="MobiDB-lite"/>
    </source>
</evidence>
<feature type="region of interest" description="Disordered" evidence="1">
    <location>
        <begin position="173"/>
        <end position="233"/>
    </location>
</feature>
<feature type="compositionally biased region" description="Acidic residues" evidence="1">
    <location>
        <begin position="301"/>
        <end position="352"/>
    </location>
</feature>
<dbReference type="EMBL" id="CAAALY010001312">
    <property type="protein sequence ID" value="VEL07229.1"/>
    <property type="molecule type" value="Genomic_DNA"/>
</dbReference>
<feature type="compositionally biased region" description="Polar residues" evidence="1">
    <location>
        <begin position="208"/>
        <end position="230"/>
    </location>
</feature>
<reference evidence="2" key="1">
    <citation type="submission" date="2018-11" db="EMBL/GenBank/DDBJ databases">
        <authorList>
            <consortium name="Pathogen Informatics"/>
        </authorList>
    </citation>
    <scope>NUCLEOTIDE SEQUENCE</scope>
</reference>
<protein>
    <submittedName>
        <fullName evidence="2">Uncharacterized protein</fullName>
    </submittedName>
</protein>
<dbReference type="Proteomes" id="UP000784294">
    <property type="component" value="Unassembled WGS sequence"/>
</dbReference>
<comment type="caution">
    <text evidence="2">The sequence shown here is derived from an EMBL/GenBank/DDBJ whole genome shotgun (WGS) entry which is preliminary data.</text>
</comment>
<evidence type="ECO:0000313" key="3">
    <source>
        <dbReference type="Proteomes" id="UP000784294"/>
    </source>
</evidence>
<proteinExistence type="predicted"/>
<evidence type="ECO:0000313" key="2">
    <source>
        <dbReference type="EMBL" id="VEL07229.1"/>
    </source>
</evidence>
<gene>
    <name evidence="2" type="ORF">PXEA_LOCUS669</name>
</gene>
<dbReference type="AlphaFoldDB" id="A0A448WAU1"/>
<keyword evidence="3" id="KW-1185">Reference proteome</keyword>